<dbReference type="OrthoDB" id="5288680at2"/>
<dbReference type="PRINTS" id="PR00723">
    <property type="entry name" value="SUBTILISIN"/>
</dbReference>
<dbReference type="GO" id="GO:0016020">
    <property type="term" value="C:membrane"/>
    <property type="evidence" value="ECO:0007669"/>
    <property type="project" value="TreeGrafter"/>
</dbReference>
<dbReference type="SUPFAM" id="SSF49785">
    <property type="entry name" value="Galactose-binding domain-like"/>
    <property type="match status" value="1"/>
</dbReference>
<dbReference type="GO" id="GO:0005737">
    <property type="term" value="C:cytoplasm"/>
    <property type="evidence" value="ECO:0007669"/>
    <property type="project" value="UniProtKB-ARBA"/>
</dbReference>
<evidence type="ECO:0000313" key="7">
    <source>
        <dbReference type="EMBL" id="APJ02611.1"/>
    </source>
</evidence>
<dbReference type="InterPro" id="IPR022398">
    <property type="entry name" value="Peptidase_S8_His-AS"/>
</dbReference>
<dbReference type="Proteomes" id="UP000184731">
    <property type="component" value="Chromosome"/>
</dbReference>
<dbReference type="EMBL" id="CP017834">
    <property type="protein sequence ID" value="APJ02611.1"/>
    <property type="molecule type" value="Genomic_DNA"/>
</dbReference>
<feature type="domain" description="P/Homo B" evidence="6">
    <location>
        <begin position="497"/>
        <end position="652"/>
    </location>
</feature>
<keyword evidence="3 5" id="KW-0720">Serine protease</keyword>
<reference evidence="7 8" key="1">
    <citation type="submission" date="2016-10" db="EMBL/GenBank/DDBJ databases">
        <title>Silvanigrella aquatica sp. nov., isolated from a freshwater lake located in the Black Forest, Germany, description of Silvanigrellaceae fam. nov., Silvanigrellales ord. nov., reclassification of the order Bdellovibrionales in the class Oligoflexia, reclassification of the families Bacteriovoracaceae and Halobacteriovoraceae in the new order Bacteriovoracales ord. nov., and reclassification of the family Pseudobacteriovoracaceae in the order Oligoflexiales.</title>
        <authorList>
            <person name="Hahn M.W."/>
            <person name="Schmidt J."/>
            <person name="Koll U."/>
            <person name="Rohde M."/>
            <person name="Verbag S."/>
            <person name="Pitt A."/>
            <person name="Nakai R."/>
            <person name="Naganuma T."/>
            <person name="Lang E."/>
        </authorList>
    </citation>
    <scope>NUCLEOTIDE SEQUENCE [LARGE SCALE GENOMIC DNA]</scope>
    <source>
        <strain evidence="7 8">MWH-Nonnen-W8red</strain>
    </source>
</reference>
<dbReference type="PROSITE" id="PS00138">
    <property type="entry name" value="SUBTILASE_SER"/>
    <property type="match status" value="1"/>
</dbReference>
<dbReference type="Pfam" id="PF00082">
    <property type="entry name" value="Peptidase_S8"/>
    <property type="match status" value="1"/>
</dbReference>
<name>A0A1L4CXD4_9BACT</name>
<dbReference type="RefSeq" id="WP_148696320.1">
    <property type="nucleotide sequence ID" value="NZ_CP017834.1"/>
</dbReference>
<evidence type="ECO:0000256" key="1">
    <source>
        <dbReference type="ARBA" id="ARBA00022670"/>
    </source>
</evidence>
<gene>
    <name evidence="7" type="ORF">AXG55_01145</name>
</gene>
<dbReference type="Gene3D" id="3.40.50.200">
    <property type="entry name" value="Peptidase S8/S53 domain"/>
    <property type="match status" value="1"/>
</dbReference>
<comment type="similarity">
    <text evidence="5">Belongs to the peptidase S8 family.</text>
</comment>
<dbReference type="GO" id="GO:0004252">
    <property type="term" value="F:serine-type endopeptidase activity"/>
    <property type="evidence" value="ECO:0007669"/>
    <property type="project" value="UniProtKB-UniRule"/>
</dbReference>
<evidence type="ECO:0000259" key="6">
    <source>
        <dbReference type="PROSITE" id="PS51829"/>
    </source>
</evidence>
<dbReference type="SUPFAM" id="SSF52743">
    <property type="entry name" value="Subtilisin-like"/>
    <property type="match status" value="1"/>
</dbReference>
<evidence type="ECO:0000256" key="5">
    <source>
        <dbReference type="PROSITE-ProRule" id="PRU01240"/>
    </source>
</evidence>
<dbReference type="STRING" id="1915309.AXG55_01145"/>
<evidence type="ECO:0000256" key="4">
    <source>
        <dbReference type="PIRSR" id="PIRSR615500-1"/>
    </source>
</evidence>
<dbReference type="PROSITE" id="PS51829">
    <property type="entry name" value="P_HOMO_B"/>
    <property type="match status" value="1"/>
</dbReference>
<dbReference type="GO" id="GO:0012505">
    <property type="term" value="C:endomembrane system"/>
    <property type="evidence" value="ECO:0007669"/>
    <property type="project" value="UniProtKB-ARBA"/>
</dbReference>
<keyword evidence="1 5" id="KW-0645">Protease</keyword>
<dbReference type="InterPro" id="IPR000209">
    <property type="entry name" value="Peptidase_S8/S53_dom"/>
</dbReference>
<sequence length="652" mass="73228">MNFRNFKFFLLLFFFNSCSKEELKNPNSNIPISGVTPSTQFSSKLNSNETANDILFNQQWYLKNTGQMTYFNEKLKEGIDLNISYPQKYTGKGVKVLVVDTGVYFDHPNLAPNLLENYSLDFSDSSLGSKKVSKPKIDKKENPHGTKVAGILAGAYTKENGFRGVAPDAKIASANVMSYLKNLNQISYKDMALKLYNHIEKNKVQIVSESLGYSGFEFNFLHENIDSLEISEKNFFTIRSSGNYTCANALAQKYLNKNPSIKNEVDNFEFKNLESSKKLSPLAKTYFKAIRPHLSSMDIEKSNPYRITVGGINHQGILFDRSSIGSNIWISGFAGDKASDLIHSSKAETSTPIRILTTTMPESKNENAKTDFDKGLLPENKKGFYTTEAAGTSMAAPMISGVIALILEANPNLSYWDVKYILAKTANREILAPDPIPYCIKILNIIGDFSSNFMDLWKIEWVKNKAGYFFHNYYGFGLVDADKAVKMALKMKRDEIPSPYKGKTIVHIKNMLHTNYQVIPPNSGIISELEIKENLIIDAVRVSPYINAEKADSVAIQLVSPDHISSKQLGTRSTILYPGNSMIRLSTDELKVENASYTVNEYNSSAYKDIGAYLTNAFYAEQSQGKWKIIISNSSLDKTFYLDGWKLEIYGH</sequence>
<proteinExistence type="inferred from homology"/>
<protein>
    <recommendedName>
        <fullName evidence="6">P/Homo B domain-containing protein</fullName>
    </recommendedName>
</protein>
<evidence type="ECO:0000256" key="2">
    <source>
        <dbReference type="ARBA" id="ARBA00022801"/>
    </source>
</evidence>
<dbReference type="InterPro" id="IPR036852">
    <property type="entry name" value="Peptidase_S8/S53_dom_sf"/>
</dbReference>
<dbReference type="InterPro" id="IPR015500">
    <property type="entry name" value="Peptidase_S8_subtilisin-rel"/>
</dbReference>
<dbReference type="GO" id="GO:0016485">
    <property type="term" value="P:protein processing"/>
    <property type="evidence" value="ECO:0007669"/>
    <property type="project" value="TreeGrafter"/>
</dbReference>
<dbReference type="PANTHER" id="PTHR42884:SF14">
    <property type="entry name" value="NEUROENDOCRINE CONVERTASE 1"/>
    <property type="match status" value="1"/>
</dbReference>
<organism evidence="7 8">
    <name type="scientific">Silvanigrella aquatica</name>
    <dbReference type="NCBI Taxonomy" id="1915309"/>
    <lineage>
        <taxon>Bacteria</taxon>
        <taxon>Pseudomonadati</taxon>
        <taxon>Bdellovibrionota</taxon>
        <taxon>Oligoflexia</taxon>
        <taxon>Silvanigrellales</taxon>
        <taxon>Silvanigrellaceae</taxon>
        <taxon>Silvanigrella</taxon>
    </lineage>
</organism>
<feature type="active site" description="Charge relay system" evidence="4 5">
    <location>
        <position position="393"/>
    </location>
</feature>
<feature type="active site" description="Charge relay system" evidence="4 5">
    <location>
        <position position="100"/>
    </location>
</feature>
<dbReference type="Pfam" id="PF01483">
    <property type="entry name" value="P_proprotein"/>
    <property type="match status" value="1"/>
</dbReference>
<dbReference type="InterPro" id="IPR023828">
    <property type="entry name" value="Peptidase_S8_Ser-AS"/>
</dbReference>
<evidence type="ECO:0000313" key="8">
    <source>
        <dbReference type="Proteomes" id="UP000184731"/>
    </source>
</evidence>
<dbReference type="Gene3D" id="2.60.120.260">
    <property type="entry name" value="Galactose-binding domain-like"/>
    <property type="match status" value="1"/>
</dbReference>
<dbReference type="PROSITE" id="PS00137">
    <property type="entry name" value="SUBTILASE_HIS"/>
    <property type="match status" value="1"/>
</dbReference>
<feature type="active site" description="Charge relay system" evidence="4 5">
    <location>
        <position position="144"/>
    </location>
</feature>
<dbReference type="AlphaFoldDB" id="A0A1L4CXD4"/>
<dbReference type="KEGG" id="saqi:AXG55_01145"/>
<dbReference type="InterPro" id="IPR002884">
    <property type="entry name" value="P_dom"/>
</dbReference>
<evidence type="ECO:0000256" key="3">
    <source>
        <dbReference type="ARBA" id="ARBA00022825"/>
    </source>
</evidence>
<keyword evidence="2 5" id="KW-0378">Hydrolase</keyword>
<keyword evidence="8" id="KW-1185">Reference proteome</keyword>
<dbReference type="PANTHER" id="PTHR42884">
    <property type="entry name" value="PROPROTEIN CONVERTASE SUBTILISIN/KEXIN-RELATED"/>
    <property type="match status" value="1"/>
</dbReference>
<dbReference type="InterPro" id="IPR008979">
    <property type="entry name" value="Galactose-bd-like_sf"/>
</dbReference>
<dbReference type="PROSITE" id="PS51892">
    <property type="entry name" value="SUBTILASE"/>
    <property type="match status" value="1"/>
</dbReference>
<accession>A0A1L4CXD4</accession>